<proteinExistence type="predicted"/>
<gene>
    <name evidence="2" type="ORF">PL78_02405</name>
</gene>
<feature type="transmembrane region" description="Helical" evidence="1">
    <location>
        <begin position="51"/>
        <end position="69"/>
    </location>
</feature>
<organism evidence="2 3">
    <name type="scientific">Yersinia entomophaga</name>
    <dbReference type="NCBI Taxonomy" id="935293"/>
    <lineage>
        <taxon>Bacteria</taxon>
        <taxon>Pseudomonadati</taxon>
        <taxon>Pseudomonadota</taxon>
        <taxon>Gammaproteobacteria</taxon>
        <taxon>Enterobacterales</taxon>
        <taxon>Yersiniaceae</taxon>
        <taxon>Yersinia</taxon>
    </lineage>
</organism>
<feature type="transmembrane region" description="Helical" evidence="1">
    <location>
        <begin position="9"/>
        <end position="31"/>
    </location>
</feature>
<keyword evidence="1" id="KW-0472">Membrane</keyword>
<protein>
    <submittedName>
        <fullName evidence="2">Membrane protein</fullName>
    </submittedName>
</protein>
<feature type="transmembrane region" description="Helical" evidence="1">
    <location>
        <begin position="81"/>
        <end position="102"/>
    </location>
</feature>
<keyword evidence="3" id="KW-1185">Reference proteome</keyword>
<sequence>MKVSAATPVAVLVGGTAIIATRVLGLLLLVAELGMGGMQLFIAENLQSWDSGLILLASLGLVFLEIACGRAVIRRKNWGRWCYLLCQIVVVVYMLLASLDWLYVDVFRIEGENEAEVFHSLLIQKIPDVVIMGLLFIPFHSKRFFRQSK</sequence>
<keyword evidence="1" id="KW-0812">Transmembrane</keyword>
<dbReference type="Proteomes" id="UP000266744">
    <property type="component" value="Chromosome"/>
</dbReference>
<dbReference type="Pfam" id="PF10767">
    <property type="entry name" value="YbjO_DH-like"/>
    <property type="match status" value="1"/>
</dbReference>
<evidence type="ECO:0000313" key="3">
    <source>
        <dbReference type="Proteomes" id="UP000266744"/>
    </source>
</evidence>
<reference evidence="3" key="1">
    <citation type="journal article" date="2016" name="Toxins">
        <title>The Draft Genome Sequence of the Yersinia entomophaga Entomopathogenic Type Strain MH96T.</title>
        <authorList>
            <person name="Hurst M.R."/>
            <person name="Beattie A."/>
            <person name="Altermann E."/>
            <person name="Moraga R.M."/>
            <person name="Harper L.A."/>
            <person name="Calder J."/>
            <person name="Laugraud A."/>
        </authorList>
    </citation>
    <scope>NUCLEOTIDE SEQUENCE [LARGE SCALE GENOMIC DNA]</scope>
    <source>
        <strain evidence="3">MH96</strain>
    </source>
</reference>
<dbReference type="EMBL" id="CP010029">
    <property type="protein sequence ID" value="ANI28690.1"/>
    <property type="molecule type" value="Genomic_DNA"/>
</dbReference>
<dbReference type="InterPro" id="IPR019703">
    <property type="entry name" value="YbjO_DH-like"/>
</dbReference>
<accession>A0ABN4PMV3</accession>
<feature type="transmembrane region" description="Helical" evidence="1">
    <location>
        <begin position="122"/>
        <end position="139"/>
    </location>
</feature>
<evidence type="ECO:0000256" key="1">
    <source>
        <dbReference type="SAM" id="Phobius"/>
    </source>
</evidence>
<keyword evidence="1" id="KW-1133">Transmembrane helix</keyword>
<evidence type="ECO:0000313" key="2">
    <source>
        <dbReference type="EMBL" id="ANI28690.1"/>
    </source>
</evidence>
<name>A0ABN4PMV3_YERET</name>